<reference evidence="9 10" key="1">
    <citation type="journal article" date="2010" name="Cell">
        <title>The genome of Naegleria gruberi illuminates early eukaryotic versatility.</title>
        <authorList>
            <person name="Fritz-Laylin L.K."/>
            <person name="Prochnik S.E."/>
            <person name="Ginger M.L."/>
            <person name="Dacks J.B."/>
            <person name="Carpenter M.L."/>
            <person name="Field M.C."/>
            <person name="Kuo A."/>
            <person name="Paredez A."/>
            <person name="Chapman J."/>
            <person name="Pham J."/>
            <person name="Shu S."/>
            <person name="Neupane R."/>
            <person name="Cipriano M."/>
            <person name="Mancuso J."/>
            <person name="Tu H."/>
            <person name="Salamov A."/>
            <person name="Lindquist E."/>
            <person name="Shapiro H."/>
            <person name="Lucas S."/>
            <person name="Grigoriev I.V."/>
            <person name="Cande W.Z."/>
            <person name="Fulton C."/>
            <person name="Rokhsar D.S."/>
            <person name="Dawson S.C."/>
        </authorList>
    </citation>
    <scope>NUCLEOTIDE SEQUENCE [LARGE SCALE GENOMIC DNA]</scope>
    <source>
        <strain evidence="9 10">NEG-M</strain>
    </source>
</reference>
<dbReference type="KEGG" id="ngr:NAEGRDRAFT_72764"/>
<feature type="region of interest" description="Disordered" evidence="4">
    <location>
        <begin position="1"/>
        <end position="43"/>
    </location>
</feature>
<dbReference type="EMBL" id="GG738900">
    <property type="protein sequence ID" value="EFC39376.1"/>
    <property type="molecule type" value="Genomic_DNA"/>
</dbReference>
<dbReference type="OrthoDB" id="377733at2759"/>
<keyword evidence="10" id="KW-1185">Reference proteome</keyword>
<accession>D2VUS2</accession>
<comment type="subcellular location">
    <subcellularLocation>
        <location evidence="1">Membrane</location>
        <topology evidence="1">Multi-pass membrane protein</topology>
    </subcellularLocation>
</comment>
<dbReference type="GO" id="GO:0005802">
    <property type="term" value="C:trans-Golgi network"/>
    <property type="evidence" value="ECO:0007669"/>
    <property type="project" value="TreeGrafter"/>
</dbReference>
<proteinExistence type="predicted"/>
<dbReference type="InterPro" id="IPR023298">
    <property type="entry name" value="ATPase_P-typ_TM_dom_sf"/>
</dbReference>
<feature type="transmembrane region" description="Helical" evidence="5">
    <location>
        <begin position="172"/>
        <end position="191"/>
    </location>
</feature>
<dbReference type="STRING" id="5762.D2VUS2"/>
<evidence type="ECO:0000259" key="7">
    <source>
        <dbReference type="Pfam" id="PF16209"/>
    </source>
</evidence>
<feature type="transmembrane region" description="Helical" evidence="5">
    <location>
        <begin position="410"/>
        <end position="426"/>
    </location>
</feature>
<dbReference type="InterPro" id="IPR059000">
    <property type="entry name" value="ATPase_P-type_domA"/>
</dbReference>
<protein>
    <submittedName>
        <fullName evidence="9">Predicted protein</fullName>
    </submittedName>
</protein>
<dbReference type="SUPFAM" id="SSF81665">
    <property type="entry name" value="Calcium ATPase, transmembrane domain M"/>
    <property type="match status" value="2"/>
</dbReference>
<keyword evidence="5" id="KW-1133">Transmembrane helix</keyword>
<dbReference type="Pfam" id="PF00122">
    <property type="entry name" value="E1-E2_ATPase"/>
    <property type="match status" value="1"/>
</dbReference>
<evidence type="ECO:0000256" key="3">
    <source>
        <dbReference type="ARBA" id="ARBA00022842"/>
    </source>
</evidence>
<feature type="compositionally biased region" description="Polar residues" evidence="4">
    <location>
        <begin position="25"/>
        <end position="41"/>
    </location>
</feature>
<evidence type="ECO:0000313" key="9">
    <source>
        <dbReference type="EMBL" id="EFC39376.1"/>
    </source>
</evidence>
<evidence type="ECO:0000313" key="10">
    <source>
        <dbReference type="Proteomes" id="UP000006671"/>
    </source>
</evidence>
<dbReference type="InterPro" id="IPR032631">
    <property type="entry name" value="P-type_ATPase_N"/>
</dbReference>
<dbReference type="SUPFAM" id="SSF81653">
    <property type="entry name" value="Calcium ATPase, transduction domain A"/>
    <property type="match status" value="1"/>
</dbReference>
<evidence type="ECO:0000256" key="5">
    <source>
        <dbReference type="SAM" id="Phobius"/>
    </source>
</evidence>
<feature type="region of interest" description="Disordered" evidence="4">
    <location>
        <begin position="594"/>
        <end position="635"/>
    </location>
</feature>
<keyword evidence="5" id="KW-0472">Membrane</keyword>
<feature type="compositionally biased region" description="Basic residues" evidence="4">
    <location>
        <begin position="1"/>
        <end position="11"/>
    </location>
</feature>
<feature type="domain" description="P-type ATPase C-terminal" evidence="8">
    <location>
        <begin position="335"/>
        <end position="509"/>
    </location>
</feature>
<dbReference type="eggNOG" id="KOG0206">
    <property type="taxonomic scope" value="Eukaryota"/>
</dbReference>
<dbReference type="PANTHER" id="PTHR24092:SF150">
    <property type="entry name" value="PHOSPHOLIPID-TRANSPORTING ATPASE"/>
    <property type="match status" value="1"/>
</dbReference>
<dbReference type="RefSeq" id="XP_002672120.1">
    <property type="nucleotide sequence ID" value="XM_002672074.1"/>
</dbReference>
<feature type="transmembrane region" description="Helical" evidence="5">
    <location>
        <begin position="149"/>
        <end position="166"/>
    </location>
</feature>
<dbReference type="PANTHER" id="PTHR24092">
    <property type="entry name" value="PROBABLE PHOSPHOLIPID-TRANSPORTING ATPASE"/>
    <property type="match status" value="1"/>
</dbReference>
<dbReference type="Proteomes" id="UP000006671">
    <property type="component" value="Unassembled WGS sequence"/>
</dbReference>
<sequence length="652" mass="74888">MFQRLKAKFTRTPRDGNSLVDHSNESSNNQNTLPLPSSLTSPREHTTLVMSNSSTAIMSSATINTNYNSTNNPSTQHRSISDMFTGNEVGAFNTFNIQQQHDATKTRLLFANDEMSNATNKFIDNSITTTKYTFYNFLFKNLYEQFHRFANCYFLFMAVLQTIPTLSPTGQFTAFFPLAFVLICTMIKDAYEDIKRLYSDRVTNNRIAHVLRGDKFEDIFWKDVKTGDIVKVDNKEPFPCDLILVSSSESQGLCYVETSSLDGETNLKIKRCRHETLELSTPEALDKTRMIVECEKPNNRLYKFEGTMVLSNGKKLSIDTEQICLRGSSLKNTDFMIAVMDRDVSADVAEKFPELYYQGQKNRFFNAKVFISWVVNSLFHSLVCFFVPYYCLVDSKFLDGHDIDPETIGIVIYSCVLVVISLKLCIETSSWTWVNVLIYTGSLLSWPAFIFVYGSIYYIFGYPYPVISEFYGITERWRIFLTPQFYMIVLLVTFMCCIRDIFWKGFVRMRSRNAYYQIQGRKKSKKSRQEILENFPFEEGLPVKMKKKKKFNVVELQEIKKVFETAVTSVAKFNYRGFAFSQTEQQGDFLKQYYNGTSSTNNNNNGNNTNTTNNTTTTTTTSNTGMNTLPNSANDNVIINISNDDIITSKEE</sequence>
<feature type="domain" description="P-type ATPase A" evidence="6">
    <location>
        <begin position="205"/>
        <end position="286"/>
    </location>
</feature>
<dbReference type="GO" id="GO:0005524">
    <property type="term" value="F:ATP binding"/>
    <property type="evidence" value="ECO:0007669"/>
    <property type="project" value="InterPro"/>
</dbReference>
<evidence type="ECO:0000259" key="6">
    <source>
        <dbReference type="Pfam" id="PF00122"/>
    </source>
</evidence>
<dbReference type="VEuPathDB" id="AmoebaDB:NAEGRDRAFT_72764"/>
<evidence type="ECO:0000259" key="8">
    <source>
        <dbReference type="Pfam" id="PF16212"/>
    </source>
</evidence>
<dbReference type="AlphaFoldDB" id="D2VUS2"/>
<keyword evidence="5" id="KW-0812">Transmembrane</keyword>
<dbReference type="GO" id="GO:0016887">
    <property type="term" value="F:ATP hydrolysis activity"/>
    <property type="evidence" value="ECO:0007669"/>
    <property type="project" value="InterPro"/>
</dbReference>
<feature type="transmembrane region" description="Helical" evidence="5">
    <location>
        <begin position="370"/>
        <end position="390"/>
    </location>
</feature>
<evidence type="ECO:0000256" key="4">
    <source>
        <dbReference type="SAM" id="MobiDB-lite"/>
    </source>
</evidence>
<keyword evidence="2" id="KW-0479">Metal-binding</keyword>
<dbReference type="InParanoid" id="D2VUS2"/>
<dbReference type="InterPro" id="IPR001757">
    <property type="entry name" value="P_typ_ATPase"/>
</dbReference>
<feature type="domain" description="P-type ATPase N-terminal" evidence="7">
    <location>
        <begin position="110"/>
        <end position="174"/>
    </location>
</feature>
<feature type="transmembrane region" description="Helical" evidence="5">
    <location>
        <begin position="438"/>
        <end position="460"/>
    </location>
</feature>
<dbReference type="GO" id="GO:0140326">
    <property type="term" value="F:ATPase-coupled intramembrane lipid transporter activity"/>
    <property type="evidence" value="ECO:0007669"/>
    <property type="project" value="TreeGrafter"/>
</dbReference>
<evidence type="ECO:0000256" key="1">
    <source>
        <dbReference type="ARBA" id="ARBA00004141"/>
    </source>
</evidence>
<dbReference type="GeneID" id="8853509"/>
<dbReference type="Pfam" id="PF16209">
    <property type="entry name" value="PhoLip_ATPase_N"/>
    <property type="match status" value="1"/>
</dbReference>
<evidence type="ECO:0000256" key="2">
    <source>
        <dbReference type="ARBA" id="ARBA00022723"/>
    </source>
</evidence>
<dbReference type="GO" id="GO:0005886">
    <property type="term" value="C:plasma membrane"/>
    <property type="evidence" value="ECO:0007669"/>
    <property type="project" value="TreeGrafter"/>
</dbReference>
<keyword evidence="3" id="KW-0460">Magnesium</keyword>
<dbReference type="GO" id="GO:0046872">
    <property type="term" value="F:metal ion binding"/>
    <property type="evidence" value="ECO:0007669"/>
    <property type="project" value="UniProtKB-KW"/>
</dbReference>
<dbReference type="GO" id="GO:0045332">
    <property type="term" value="P:phospholipid translocation"/>
    <property type="evidence" value="ECO:0007669"/>
    <property type="project" value="TreeGrafter"/>
</dbReference>
<organism evidence="10">
    <name type="scientific">Naegleria gruberi</name>
    <name type="common">Amoeba</name>
    <dbReference type="NCBI Taxonomy" id="5762"/>
    <lineage>
        <taxon>Eukaryota</taxon>
        <taxon>Discoba</taxon>
        <taxon>Heterolobosea</taxon>
        <taxon>Tetramitia</taxon>
        <taxon>Eutetramitia</taxon>
        <taxon>Vahlkampfiidae</taxon>
        <taxon>Naegleria</taxon>
    </lineage>
</organism>
<dbReference type="Gene3D" id="2.70.150.10">
    <property type="entry name" value="Calcium-transporting ATPase, cytoplasmic transduction domain A"/>
    <property type="match status" value="1"/>
</dbReference>
<dbReference type="Pfam" id="PF16212">
    <property type="entry name" value="PhoLip_ATPase_C"/>
    <property type="match status" value="1"/>
</dbReference>
<dbReference type="InterPro" id="IPR008250">
    <property type="entry name" value="ATPase_P-typ_transduc_dom_A_sf"/>
</dbReference>
<dbReference type="NCBIfam" id="TIGR01494">
    <property type="entry name" value="ATPase_P-type"/>
    <property type="match status" value="1"/>
</dbReference>
<gene>
    <name evidence="9" type="ORF">NAEGRDRAFT_72764</name>
</gene>
<feature type="transmembrane region" description="Helical" evidence="5">
    <location>
        <begin position="480"/>
        <end position="502"/>
    </location>
</feature>
<feature type="compositionally biased region" description="Low complexity" evidence="4">
    <location>
        <begin position="595"/>
        <end position="635"/>
    </location>
</feature>
<dbReference type="InterPro" id="IPR032630">
    <property type="entry name" value="P_typ_ATPase_c"/>
</dbReference>
<name>D2VUS2_NAEGR</name>